<organism evidence="2 3">
    <name type="scientific">Collybia nuda</name>
    <dbReference type="NCBI Taxonomy" id="64659"/>
    <lineage>
        <taxon>Eukaryota</taxon>
        <taxon>Fungi</taxon>
        <taxon>Dikarya</taxon>
        <taxon>Basidiomycota</taxon>
        <taxon>Agaricomycotina</taxon>
        <taxon>Agaricomycetes</taxon>
        <taxon>Agaricomycetidae</taxon>
        <taxon>Agaricales</taxon>
        <taxon>Tricholomatineae</taxon>
        <taxon>Clitocybaceae</taxon>
        <taxon>Collybia</taxon>
    </lineage>
</organism>
<dbReference type="Proteomes" id="UP000807353">
    <property type="component" value="Unassembled WGS sequence"/>
</dbReference>
<keyword evidence="1" id="KW-0175">Coiled coil</keyword>
<evidence type="ECO:0000256" key="1">
    <source>
        <dbReference type="SAM" id="Coils"/>
    </source>
</evidence>
<dbReference type="EMBL" id="MU150264">
    <property type="protein sequence ID" value="KAF9463275.1"/>
    <property type="molecule type" value="Genomic_DNA"/>
</dbReference>
<name>A0A9P5Y6U0_9AGAR</name>
<evidence type="ECO:0000313" key="2">
    <source>
        <dbReference type="EMBL" id="KAF9463275.1"/>
    </source>
</evidence>
<gene>
    <name evidence="2" type="ORF">BDZ94DRAFT_1259539</name>
</gene>
<proteinExistence type="predicted"/>
<feature type="coiled-coil region" evidence="1">
    <location>
        <begin position="160"/>
        <end position="194"/>
    </location>
</feature>
<sequence>MSQSTKQKSFTYPDAIRSINADDVRTDIEDACEHLALSTMNMMETFSSIAKQLHTIDVQGLSPGPPLKPQWDPLSRDFGDLLWQFRNNAGFICGRLKIFCDVVLPLVARNSSSSRSHQEKLQVLQSYMSISADHANLTRALASHAMKFNNSLNAFHTDFLKSVSQRANSGQRELRDLSQKLSDLESHIRQLCLANGKFSGQDVTHFIFTSLRTGTSCTRKPTRSRISHQRLPLNDPDLAMIGRLCEQLDRTRNEVAHAQYASQVCRRKTDALAITQTTMSKLVSDEMIMLESGLSLFLSIWSRLQCDCIDILQWLQNPRARPEMPPALVSVIDSGDTLYATVAGALDVFVTGIDPSHFTNKT</sequence>
<accession>A0A9P5Y6U0</accession>
<evidence type="ECO:0000313" key="3">
    <source>
        <dbReference type="Proteomes" id="UP000807353"/>
    </source>
</evidence>
<dbReference type="OrthoDB" id="2836601at2759"/>
<comment type="caution">
    <text evidence="2">The sequence shown here is derived from an EMBL/GenBank/DDBJ whole genome shotgun (WGS) entry which is preliminary data.</text>
</comment>
<protein>
    <submittedName>
        <fullName evidence="2">Uncharacterized protein</fullName>
    </submittedName>
</protein>
<keyword evidence="3" id="KW-1185">Reference proteome</keyword>
<reference evidence="2" key="1">
    <citation type="submission" date="2020-11" db="EMBL/GenBank/DDBJ databases">
        <authorList>
            <consortium name="DOE Joint Genome Institute"/>
            <person name="Ahrendt S."/>
            <person name="Riley R."/>
            <person name="Andreopoulos W."/>
            <person name="Labutti K."/>
            <person name="Pangilinan J."/>
            <person name="Ruiz-Duenas F.J."/>
            <person name="Barrasa J.M."/>
            <person name="Sanchez-Garcia M."/>
            <person name="Camarero S."/>
            <person name="Miyauchi S."/>
            <person name="Serrano A."/>
            <person name="Linde D."/>
            <person name="Babiker R."/>
            <person name="Drula E."/>
            <person name="Ayuso-Fernandez I."/>
            <person name="Pacheco R."/>
            <person name="Padilla G."/>
            <person name="Ferreira P."/>
            <person name="Barriuso J."/>
            <person name="Kellner H."/>
            <person name="Castanera R."/>
            <person name="Alfaro M."/>
            <person name="Ramirez L."/>
            <person name="Pisabarro A.G."/>
            <person name="Kuo A."/>
            <person name="Tritt A."/>
            <person name="Lipzen A."/>
            <person name="He G."/>
            <person name="Yan M."/>
            <person name="Ng V."/>
            <person name="Cullen D."/>
            <person name="Martin F."/>
            <person name="Rosso M.-N."/>
            <person name="Henrissat B."/>
            <person name="Hibbett D."/>
            <person name="Martinez A.T."/>
            <person name="Grigoriev I.V."/>
        </authorList>
    </citation>
    <scope>NUCLEOTIDE SEQUENCE</scope>
    <source>
        <strain evidence="2">CBS 247.69</strain>
    </source>
</reference>
<dbReference type="AlphaFoldDB" id="A0A9P5Y6U0"/>